<dbReference type="EMBL" id="QGKX02001290">
    <property type="protein sequence ID" value="KAF3539126.1"/>
    <property type="molecule type" value="Genomic_DNA"/>
</dbReference>
<sequence length="186" mass="21361">MPSSYVILADLKSRRCSSTVEVRLLRFWEARSVKHSGDLMGVDMLFLDSKATLMPATVNFHRLTTYKNLLKDGYMYSLSGFDITRCNQNCRLSGSLLLIRFSDSTRLDELTEQVIPIPDVLRSPMSSDEVMLTSTTRKQGDADGRNRRKFVGIDRFRRISDELVRRYRFVGKKKFVGISSELPTTF</sequence>
<organism evidence="2 3">
    <name type="scientific">Brassica cretica</name>
    <name type="common">Mustard</name>
    <dbReference type="NCBI Taxonomy" id="69181"/>
    <lineage>
        <taxon>Eukaryota</taxon>
        <taxon>Viridiplantae</taxon>
        <taxon>Streptophyta</taxon>
        <taxon>Embryophyta</taxon>
        <taxon>Tracheophyta</taxon>
        <taxon>Spermatophyta</taxon>
        <taxon>Magnoliopsida</taxon>
        <taxon>eudicotyledons</taxon>
        <taxon>Gunneridae</taxon>
        <taxon>Pentapetalae</taxon>
        <taxon>rosids</taxon>
        <taxon>malvids</taxon>
        <taxon>Brassicales</taxon>
        <taxon>Brassicaceae</taxon>
        <taxon>Brassiceae</taxon>
        <taxon>Brassica</taxon>
    </lineage>
</organism>
<dbReference type="Proteomes" id="UP000712600">
    <property type="component" value="Unassembled WGS sequence"/>
</dbReference>
<evidence type="ECO:0000259" key="1">
    <source>
        <dbReference type="Pfam" id="PF02721"/>
    </source>
</evidence>
<dbReference type="InterPro" id="IPR012340">
    <property type="entry name" value="NA-bd_OB-fold"/>
</dbReference>
<feature type="domain" description="Replication protein A 70 kDa DNA-binding subunit B/D first OB fold" evidence="1">
    <location>
        <begin position="6"/>
        <end position="107"/>
    </location>
</feature>
<name>A0A8S9QBD4_BRACR</name>
<evidence type="ECO:0000313" key="3">
    <source>
        <dbReference type="Proteomes" id="UP000712600"/>
    </source>
</evidence>
<proteinExistence type="predicted"/>
<gene>
    <name evidence="2" type="ORF">F2Q69_00022916</name>
</gene>
<protein>
    <recommendedName>
        <fullName evidence="1">Replication protein A 70 kDa DNA-binding subunit B/D first OB fold domain-containing protein</fullName>
    </recommendedName>
</protein>
<dbReference type="AlphaFoldDB" id="A0A8S9QBD4"/>
<dbReference type="Gene3D" id="2.40.50.140">
    <property type="entry name" value="Nucleic acid-binding proteins"/>
    <property type="match status" value="1"/>
</dbReference>
<reference evidence="2" key="1">
    <citation type="submission" date="2019-12" db="EMBL/GenBank/DDBJ databases">
        <title>Genome sequencing and annotation of Brassica cretica.</title>
        <authorList>
            <person name="Studholme D.J."/>
            <person name="Sarris P."/>
        </authorList>
    </citation>
    <scope>NUCLEOTIDE SEQUENCE</scope>
    <source>
        <strain evidence="2">PFS-109/04</strain>
        <tissue evidence="2">Leaf</tissue>
    </source>
</reference>
<dbReference type="InterPro" id="IPR003871">
    <property type="entry name" value="RFA1B/D_OB_1st"/>
</dbReference>
<evidence type="ECO:0000313" key="2">
    <source>
        <dbReference type="EMBL" id="KAF3539126.1"/>
    </source>
</evidence>
<dbReference type="Pfam" id="PF02721">
    <property type="entry name" value="DUF223"/>
    <property type="match status" value="1"/>
</dbReference>
<dbReference type="SUPFAM" id="SSF50249">
    <property type="entry name" value="Nucleic acid-binding proteins"/>
    <property type="match status" value="1"/>
</dbReference>
<comment type="caution">
    <text evidence="2">The sequence shown here is derived from an EMBL/GenBank/DDBJ whole genome shotgun (WGS) entry which is preliminary data.</text>
</comment>
<accession>A0A8S9QBD4</accession>